<dbReference type="Pfam" id="PF14327">
    <property type="entry name" value="CSTF2_hinge"/>
    <property type="match status" value="1"/>
</dbReference>
<feature type="region of interest" description="Disordered" evidence="1">
    <location>
        <begin position="107"/>
        <end position="153"/>
    </location>
</feature>
<gene>
    <name evidence="4" type="ORF">PPROV_000996900</name>
</gene>
<dbReference type="OrthoDB" id="272703at2759"/>
<name>A0A830HZH7_9CHLO</name>
<accession>A0A830HZH7</accession>
<dbReference type="AlphaFoldDB" id="A0A830HZH7"/>
<dbReference type="GO" id="GO:0031124">
    <property type="term" value="P:mRNA 3'-end processing"/>
    <property type="evidence" value="ECO:0007669"/>
    <property type="project" value="InterPro"/>
</dbReference>
<evidence type="ECO:0008006" key="6">
    <source>
        <dbReference type="Google" id="ProtNLM"/>
    </source>
</evidence>
<keyword evidence="5" id="KW-1185">Reference proteome</keyword>
<organism evidence="4 5">
    <name type="scientific">Pycnococcus provasolii</name>
    <dbReference type="NCBI Taxonomy" id="41880"/>
    <lineage>
        <taxon>Eukaryota</taxon>
        <taxon>Viridiplantae</taxon>
        <taxon>Chlorophyta</taxon>
        <taxon>Pseudoscourfieldiophyceae</taxon>
        <taxon>Pseudoscourfieldiales</taxon>
        <taxon>Pycnococcaceae</taxon>
        <taxon>Pycnococcus</taxon>
    </lineage>
</organism>
<evidence type="ECO:0000259" key="3">
    <source>
        <dbReference type="Pfam" id="PF14327"/>
    </source>
</evidence>
<feature type="compositionally biased region" description="Low complexity" evidence="1">
    <location>
        <begin position="138"/>
        <end position="147"/>
    </location>
</feature>
<dbReference type="Gene3D" id="1.10.20.70">
    <property type="entry name" value="Transcription termination and cleavage factor, C-terminal domain"/>
    <property type="match status" value="1"/>
</dbReference>
<feature type="compositionally biased region" description="Pro residues" evidence="1">
    <location>
        <begin position="111"/>
        <end position="137"/>
    </location>
</feature>
<dbReference type="Proteomes" id="UP000660262">
    <property type="component" value="Unassembled WGS sequence"/>
</dbReference>
<dbReference type="EMBL" id="BNJQ01000033">
    <property type="protein sequence ID" value="GHP11240.1"/>
    <property type="molecule type" value="Genomic_DNA"/>
</dbReference>
<dbReference type="Gene3D" id="1.25.40.630">
    <property type="match status" value="1"/>
</dbReference>
<protein>
    <recommendedName>
        <fullName evidence="6">Cleavage stimulation factor subunit 2 hinge domain-containing protein</fullName>
    </recommendedName>
</protein>
<feature type="domain" description="Transcription termination and cleavage factor C-terminal" evidence="2">
    <location>
        <begin position="149"/>
        <end position="187"/>
    </location>
</feature>
<dbReference type="InterPro" id="IPR026896">
    <property type="entry name" value="CSTF_C"/>
</dbReference>
<feature type="region of interest" description="Disordered" evidence="1">
    <location>
        <begin position="1"/>
        <end position="25"/>
    </location>
</feature>
<feature type="compositionally biased region" description="Low complexity" evidence="1">
    <location>
        <begin position="174"/>
        <end position="195"/>
    </location>
</feature>
<sequence length="195" mass="20423">MLRGGNPHASSMPPPTQPPMGMGIASQASSHANAMLGGQESGPGVGATDPLAQLLGGFSPNQLVEVLSQMKQLVQQNHTQARHILNNNPQLTKALFQAQIMLNMVHRGGPPAAPPPAAPGYPQHAPPPGYGAPPPPQQVAHAPQPQQLDSTHQQLLAQVLAMSPDQVNALPPDQRAQVLALQAQARQQQQPPGHV</sequence>
<dbReference type="Pfam" id="PF14304">
    <property type="entry name" value="CSTF_C"/>
    <property type="match status" value="1"/>
</dbReference>
<evidence type="ECO:0000313" key="5">
    <source>
        <dbReference type="Proteomes" id="UP000660262"/>
    </source>
</evidence>
<evidence type="ECO:0000313" key="4">
    <source>
        <dbReference type="EMBL" id="GHP11240.1"/>
    </source>
</evidence>
<comment type="caution">
    <text evidence="4">The sequence shown here is derived from an EMBL/GenBank/DDBJ whole genome shotgun (WGS) entry which is preliminary data.</text>
</comment>
<feature type="domain" description="Cleavage stimulation factor subunit 2 hinge" evidence="3">
    <location>
        <begin position="38"/>
        <end position="106"/>
    </location>
</feature>
<dbReference type="InterPro" id="IPR038192">
    <property type="entry name" value="CSTF_C_sf"/>
</dbReference>
<dbReference type="PANTHER" id="PTHR47866:SF2">
    <property type="entry name" value="HYDROXYPROLINE-RICH GLYCOPROTEIN FAMILY PROTEIN"/>
    <property type="match status" value="1"/>
</dbReference>
<evidence type="ECO:0000259" key="2">
    <source>
        <dbReference type="Pfam" id="PF14304"/>
    </source>
</evidence>
<dbReference type="InterPro" id="IPR025742">
    <property type="entry name" value="CSTF2_hinge"/>
</dbReference>
<feature type="region of interest" description="Disordered" evidence="1">
    <location>
        <begin position="166"/>
        <end position="195"/>
    </location>
</feature>
<reference evidence="4" key="1">
    <citation type="submission" date="2020-10" db="EMBL/GenBank/DDBJ databases">
        <title>Unveiling of a novel bifunctional photoreceptor, Dualchrome1, isolated from a cosmopolitan green alga.</title>
        <authorList>
            <person name="Suzuki S."/>
            <person name="Kawachi M."/>
        </authorList>
    </citation>
    <scope>NUCLEOTIDE SEQUENCE</scope>
    <source>
        <strain evidence="4">NIES 2893</strain>
    </source>
</reference>
<proteinExistence type="predicted"/>
<evidence type="ECO:0000256" key="1">
    <source>
        <dbReference type="SAM" id="MobiDB-lite"/>
    </source>
</evidence>
<dbReference type="PANTHER" id="PTHR47866">
    <property type="entry name" value="HYDROXYPROLINE-RICH GLYCOPROTEIN FAMILY PROTEIN"/>
    <property type="match status" value="1"/>
</dbReference>